<dbReference type="AlphaFoldDB" id="A0AAE0HGU8"/>
<reference evidence="3" key="1">
    <citation type="journal article" date="2023" name="Mol. Phylogenet. Evol.">
        <title>Genome-scale phylogeny and comparative genomics of the fungal order Sordariales.</title>
        <authorList>
            <person name="Hensen N."/>
            <person name="Bonometti L."/>
            <person name="Westerberg I."/>
            <person name="Brannstrom I.O."/>
            <person name="Guillou S."/>
            <person name="Cros-Aarteil S."/>
            <person name="Calhoun S."/>
            <person name="Haridas S."/>
            <person name="Kuo A."/>
            <person name="Mondo S."/>
            <person name="Pangilinan J."/>
            <person name="Riley R."/>
            <person name="LaButti K."/>
            <person name="Andreopoulos B."/>
            <person name="Lipzen A."/>
            <person name="Chen C."/>
            <person name="Yan M."/>
            <person name="Daum C."/>
            <person name="Ng V."/>
            <person name="Clum A."/>
            <person name="Steindorff A."/>
            <person name="Ohm R.A."/>
            <person name="Martin F."/>
            <person name="Silar P."/>
            <person name="Natvig D.O."/>
            <person name="Lalanne C."/>
            <person name="Gautier V."/>
            <person name="Ament-Velasquez S.L."/>
            <person name="Kruys A."/>
            <person name="Hutchinson M.I."/>
            <person name="Powell A.J."/>
            <person name="Barry K."/>
            <person name="Miller A.N."/>
            <person name="Grigoriev I.V."/>
            <person name="Debuchy R."/>
            <person name="Gladieux P."/>
            <person name="Hiltunen Thoren M."/>
            <person name="Johannesson H."/>
        </authorList>
    </citation>
    <scope>NUCLEOTIDE SEQUENCE</scope>
    <source>
        <strain evidence="3">CBS 168.71</strain>
    </source>
</reference>
<comment type="caution">
    <text evidence="3">The sequence shown here is derived from an EMBL/GenBank/DDBJ whole genome shotgun (WGS) entry which is preliminary data.</text>
</comment>
<feature type="domain" description="HNH nuclease" evidence="2">
    <location>
        <begin position="166"/>
        <end position="235"/>
    </location>
</feature>
<feature type="compositionally biased region" description="Basic and acidic residues" evidence="1">
    <location>
        <begin position="348"/>
        <end position="361"/>
    </location>
</feature>
<proteinExistence type="predicted"/>
<feature type="compositionally biased region" description="Basic and acidic residues" evidence="1">
    <location>
        <begin position="401"/>
        <end position="425"/>
    </location>
</feature>
<dbReference type="Pfam" id="PF13391">
    <property type="entry name" value="HNH_2"/>
    <property type="match status" value="1"/>
</dbReference>
<dbReference type="Proteomes" id="UP001278766">
    <property type="component" value="Unassembled WGS sequence"/>
</dbReference>
<evidence type="ECO:0000313" key="3">
    <source>
        <dbReference type="EMBL" id="KAK3296205.1"/>
    </source>
</evidence>
<evidence type="ECO:0000256" key="1">
    <source>
        <dbReference type="SAM" id="MobiDB-lite"/>
    </source>
</evidence>
<dbReference type="GeneID" id="87835619"/>
<dbReference type="RefSeq" id="XP_062659719.1">
    <property type="nucleotide sequence ID" value="XM_062798671.1"/>
</dbReference>
<dbReference type="EMBL" id="JAUEPN010000004">
    <property type="protein sequence ID" value="KAK3296205.1"/>
    <property type="molecule type" value="Genomic_DNA"/>
</dbReference>
<evidence type="ECO:0000259" key="2">
    <source>
        <dbReference type="Pfam" id="PF13391"/>
    </source>
</evidence>
<name>A0AAE0HGU8_9PEZI</name>
<gene>
    <name evidence="3" type="ORF">B0H64DRAFT_165339</name>
</gene>
<sequence length="434" mass="47390">MRPRPASNDPAAIPPYLISASQPNIAFVHPGYDGDFTSATFLSLPRLDDGGVCFDTALAACGLIACNQWSGCFSTDKSGQSRVDRPPDGILRDHPCYYFHLPASGSGLTGDASSDPTSLSLPYPINPRFSDWTFPHHDLPEHWTRLQLQTNANLPPMIVGQRASFCVATNYSYGVDVAHCVPSNEREWWDLNRMDYYGQPSMLLFSTQPQDAPANLVPLRSDFHRVFDERYLCFVPKVVESPGSDSHEVDNGDPQPQTRLLIHVVVPSPNGQIAGLWHNRDLHALPPGLSKECLFARFAYTILSPFVFSSAFLSGTTVPRRLRIRDAETQIPSVRKVGPADCRGILDGGHDGREAGGEQGRDAAGGAYGGGRLDEGALSDSPSGLLAQFGPDPAYVIAEEGGGKERGRGRKRTFEARDDEGDRSQSSRPRGRRL</sequence>
<keyword evidence="4" id="KW-1185">Reference proteome</keyword>
<evidence type="ECO:0000313" key="4">
    <source>
        <dbReference type="Proteomes" id="UP001278766"/>
    </source>
</evidence>
<organism evidence="3 4">
    <name type="scientific">Chaetomium fimeti</name>
    <dbReference type="NCBI Taxonomy" id="1854472"/>
    <lineage>
        <taxon>Eukaryota</taxon>
        <taxon>Fungi</taxon>
        <taxon>Dikarya</taxon>
        <taxon>Ascomycota</taxon>
        <taxon>Pezizomycotina</taxon>
        <taxon>Sordariomycetes</taxon>
        <taxon>Sordariomycetidae</taxon>
        <taxon>Sordariales</taxon>
        <taxon>Chaetomiaceae</taxon>
        <taxon>Chaetomium</taxon>
    </lineage>
</organism>
<dbReference type="InterPro" id="IPR003615">
    <property type="entry name" value="HNH_nuc"/>
</dbReference>
<accession>A0AAE0HGU8</accession>
<reference evidence="3" key="2">
    <citation type="submission" date="2023-06" db="EMBL/GenBank/DDBJ databases">
        <authorList>
            <consortium name="Lawrence Berkeley National Laboratory"/>
            <person name="Haridas S."/>
            <person name="Hensen N."/>
            <person name="Bonometti L."/>
            <person name="Westerberg I."/>
            <person name="Brannstrom I.O."/>
            <person name="Guillou S."/>
            <person name="Cros-Aarteil S."/>
            <person name="Calhoun S."/>
            <person name="Kuo A."/>
            <person name="Mondo S."/>
            <person name="Pangilinan J."/>
            <person name="Riley R."/>
            <person name="Labutti K."/>
            <person name="Andreopoulos B."/>
            <person name="Lipzen A."/>
            <person name="Chen C."/>
            <person name="Yanf M."/>
            <person name="Daum C."/>
            <person name="Ng V."/>
            <person name="Clum A."/>
            <person name="Steindorff A."/>
            <person name="Ohm R."/>
            <person name="Martin F."/>
            <person name="Silar P."/>
            <person name="Natvig D."/>
            <person name="Lalanne C."/>
            <person name="Gautier V."/>
            <person name="Ament-Velasquez S.L."/>
            <person name="Kruys A."/>
            <person name="Hutchinson M.I."/>
            <person name="Powell A.J."/>
            <person name="Barry K."/>
            <person name="Miller A.N."/>
            <person name="Grigoriev I.V."/>
            <person name="Debuchy R."/>
            <person name="Gladieux P."/>
            <person name="Thoren M.H."/>
            <person name="Johannesson H."/>
        </authorList>
    </citation>
    <scope>NUCLEOTIDE SEQUENCE</scope>
    <source>
        <strain evidence="3">CBS 168.71</strain>
    </source>
</reference>
<protein>
    <recommendedName>
        <fullName evidence="2">HNH nuclease domain-containing protein</fullName>
    </recommendedName>
</protein>
<feature type="region of interest" description="Disordered" evidence="1">
    <location>
        <begin position="338"/>
        <end position="434"/>
    </location>
</feature>